<evidence type="ECO:0000313" key="2">
    <source>
        <dbReference type="Proteomes" id="UP001209878"/>
    </source>
</evidence>
<evidence type="ECO:0000313" key="1">
    <source>
        <dbReference type="EMBL" id="KAK2185396.1"/>
    </source>
</evidence>
<sequence>MRPSICCQWPYLFGHLEGRRKFARHQADVGLSLDFESTSGEAQCLPVWFRREQVVCTGSLTQGLSRESALPEASGLVYSRGRHNRNTGRTANSRKFRNTSVRLFT</sequence>
<dbReference type="Proteomes" id="UP001209878">
    <property type="component" value="Unassembled WGS sequence"/>
</dbReference>
<gene>
    <name evidence="1" type="ORF">NP493_238g01037</name>
</gene>
<accession>A0AAD9NZS0</accession>
<dbReference type="AlphaFoldDB" id="A0AAD9NZS0"/>
<keyword evidence="2" id="KW-1185">Reference proteome</keyword>
<comment type="caution">
    <text evidence="1">The sequence shown here is derived from an EMBL/GenBank/DDBJ whole genome shotgun (WGS) entry which is preliminary data.</text>
</comment>
<proteinExistence type="predicted"/>
<dbReference type="EMBL" id="JAODUO010000238">
    <property type="protein sequence ID" value="KAK2185396.1"/>
    <property type="molecule type" value="Genomic_DNA"/>
</dbReference>
<name>A0AAD9NZS0_RIDPI</name>
<protein>
    <submittedName>
        <fullName evidence="1">Uncharacterized protein</fullName>
    </submittedName>
</protein>
<reference evidence="1" key="1">
    <citation type="journal article" date="2023" name="Mol. Biol. Evol.">
        <title>Third-Generation Sequencing Reveals the Adaptive Role of the Epigenome in Three Deep-Sea Polychaetes.</title>
        <authorList>
            <person name="Perez M."/>
            <person name="Aroh O."/>
            <person name="Sun Y."/>
            <person name="Lan Y."/>
            <person name="Juniper S.K."/>
            <person name="Young C.R."/>
            <person name="Angers B."/>
            <person name="Qian P.Y."/>
        </authorList>
    </citation>
    <scope>NUCLEOTIDE SEQUENCE</scope>
    <source>
        <strain evidence="1">R07B-5</strain>
    </source>
</reference>
<organism evidence="1 2">
    <name type="scientific">Ridgeia piscesae</name>
    <name type="common">Tubeworm</name>
    <dbReference type="NCBI Taxonomy" id="27915"/>
    <lineage>
        <taxon>Eukaryota</taxon>
        <taxon>Metazoa</taxon>
        <taxon>Spiralia</taxon>
        <taxon>Lophotrochozoa</taxon>
        <taxon>Annelida</taxon>
        <taxon>Polychaeta</taxon>
        <taxon>Sedentaria</taxon>
        <taxon>Canalipalpata</taxon>
        <taxon>Sabellida</taxon>
        <taxon>Siboglinidae</taxon>
        <taxon>Ridgeia</taxon>
    </lineage>
</organism>